<dbReference type="InterPro" id="IPR006906">
    <property type="entry name" value="Timeless_N"/>
</dbReference>
<organism evidence="7 8">
    <name type="scientific">Clydaea vesicula</name>
    <dbReference type="NCBI Taxonomy" id="447962"/>
    <lineage>
        <taxon>Eukaryota</taxon>
        <taxon>Fungi</taxon>
        <taxon>Fungi incertae sedis</taxon>
        <taxon>Chytridiomycota</taxon>
        <taxon>Chytridiomycota incertae sedis</taxon>
        <taxon>Chytridiomycetes</taxon>
        <taxon>Lobulomycetales</taxon>
        <taxon>Lobulomycetaceae</taxon>
        <taxon>Clydaea</taxon>
    </lineage>
</organism>
<accession>A0AAD5XXX5</accession>
<dbReference type="GO" id="GO:0006281">
    <property type="term" value="P:DNA repair"/>
    <property type="evidence" value="ECO:0007669"/>
    <property type="project" value="TreeGrafter"/>
</dbReference>
<name>A0AAD5XXX5_9FUNG</name>
<evidence type="ECO:0000256" key="3">
    <source>
        <dbReference type="ARBA" id="ARBA00023242"/>
    </source>
</evidence>
<feature type="domain" description="Timeless N-terminal" evidence="6">
    <location>
        <begin position="30"/>
        <end position="276"/>
    </location>
</feature>
<comment type="subcellular location">
    <subcellularLocation>
        <location evidence="1">Nucleus</location>
    </subcellularLocation>
</comment>
<evidence type="ECO:0000313" key="8">
    <source>
        <dbReference type="Proteomes" id="UP001211065"/>
    </source>
</evidence>
<dbReference type="AlphaFoldDB" id="A0AAD5XXX5"/>
<evidence type="ECO:0000256" key="5">
    <source>
        <dbReference type="SAM" id="MobiDB-lite"/>
    </source>
</evidence>
<dbReference type="InterPro" id="IPR044998">
    <property type="entry name" value="Timeless"/>
</dbReference>
<dbReference type="Proteomes" id="UP001211065">
    <property type="component" value="Unassembled WGS sequence"/>
</dbReference>
<comment type="caution">
    <text evidence="7">The sequence shown here is derived from an EMBL/GenBank/DDBJ whole genome shotgun (WGS) entry which is preliminary data.</text>
</comment>
<proteinExistence type="predicted"/>
<evidence type="ECO:0000256" key="1">
    <source>
        <dbReference type="ARBA" id="ARBA00004123"/>
    </source>
</evidence>
<dbReference type="GO" id="GO:0043111">
    <property type="term" value="P:replication fork arrest"/>
    <property type="evidence" value="ECO:0007669"/>
    <property type="project" value="TreeGrafter"/>
</dbReference>
<evidence type="ECO:0000256" key="2">
    <source>
        <dbReference type="ARBA" id="ARBA00022880"/>
    </source>
</evidence>
<reference evidence="7" key="1">
    <citation type="submission" date="2020-05" db="EMBL/GenBank/DDBJ databases">
        <title>Phylogenomic resolution of chytrid fungi.</title>
        <authorList>
            <person name="Stajich J.E."/>
            <person name="Amses K."/>
            <person name="Simmons R."/>
            <person name="Seto K."/>
            <person name="Myers J."/>
            <person name="Bonds A."/>
            <person name="Quandt C.A."/>
            <person name="Barry K."/>
            <person name="Liu P."/>
            <person name="Grigoriev I."/>
            <person name="Longcore J.E."/>
            <person name="James T.Y."/>
        </authorList>
    </citation>
    <scope>NUCLEOTIDE SEQUENCE</scope>
    <source>
        <strain evidence="7">JEL0476</strain>
    </source>
</reference>
<dbReference type="PANTHER" id="PTHR22940">
    <property type="entry name" value="TIMEOUT/TIMELESS-2"/>
    <property type="match status" value="1"/>
</dbReference>
<keyword evidence="4" id="KW-0131">Cell cycle</keyword>
<dbReference type="Pfam" id="PF04821">
    <property type="entry name" value="TIMELESS"/>
    <property type="match status" value="1"/>
</dbReference>
<keyword evidence="2" id="KW-0236">DNA replication inhibitor</keyword>
<dbReference type="GO" id="GO:0031298">
    <property type="term" value="C:replication fork protection complex"/>
    <property type="evidence" value="ECO:0007669"/>
    <property type="project" value="TreeGrafter"/>
</dbReference>
<feature type="compositionally biased region" description="Basic and acidic residues" evidence="5">
    <location>
        <begin position="1140"/>
        <end position="1157"/>
    </location>
</feature>
<sequence>MTSVYETLDEEFEAHLLGVCSALGGVIDGQYVPGDEVLECLKDLKKYLKEEQTRPTRNIFLCLGKWKIVKNHLVSIILYRDKKKNKKINSAVVEVLVPLTWPLEKKDLVYYNDQLLCIKSAFLTPHFFETIINDTTEILAIAYDDRTEKQHGQLRLLLFLIRNILAIGDGQAGLNSSSDSIGRFNLQEKIIIAMDRENVLHLVTAFCGSMEEKEFADFNFIILEIIHLIFSNRNLNEIFEGFVAQPKLATAVEKQRILKSKPTTFHRHPRFGGCLMLKSNGKKVIVHNALPVIGSALDSVDVKKKQQQVKIREEYKSANIQHFTSNEGCKAFLSFAESLLKNGNFNTLMTSVKKDFDAEKEKVTAESYRLYFSVSAFFLKYFRMCIKKKYEKNHERVEVDFDSVTSIINLRVILFVHKMLHLYLEEKKFQDLQLALECLLEMLKTVQDMLSSENEDYTEIASNIQHNLFYDETIIKILNQIARIVINEPRSFLELLVETIHTQMKMLEKFAKSKRTLIIKKKIKSKIENLDKEDIEIEPSVETKSLFIEKEIKLEQIERGFAQEYLIDLYCHLLKNYENLTEIPMRCITAMFHRIFVKSKMEALFYKLPILNLFNKIISDSKIMTLDYQQELIKFVKFFLKKFFSNLKEYPVLFVQIFFNKTKREVTRIQDRDLNTHYDTFGINEVDFDSDDELEIRSRTLLLKDKIGIIVTVLVEEDKKFVLDWVQEILGKVIVLRCKDIIEDYVIPRESEGHGVALDNDKKLQLLFEIFQFSMELDAEKKIWKIPSFLIANDLTVHKDSIAFFIDHPFIHESGRKAISFLKKKKIKKIITEKDHLSETDAEIEVKPGLSWKEQIGLIVSELNYLGRRSMLDWIIEILVEVSEQRKSDVEFNDFVLPRPSKEHELTLDCDNKFELLLKTLMFDMKEDDETGKRVWSIGKNLSFIELKRREEVITQYLELPFVTEEGKRFSSYLRKKRQKKLKPGKNKIGSKKKIEDAGPILSAEFIYDSDDFDDETFFKAEAERRLKYNKKLETKMLESDDSNIELENIVDKDSDLNKIKIKRLTRKRVKVLSDTEKSSSDNAESDVELIQDDSDNEVFGIKRTFSGMNIDAAKKEVEFLSTETETDTEKISSVKKKGRESDSDSSKAVHKNKFESDSESLILMEESNNIMSSKHLFQRKKRLVIINTSDEENIDENKLNNF</sequence>
<dbReference type="PANTHER" id="PTHR22940:SF4">
    <property type="entry name" value="PROTEIN TIMELESS HOMOLOG"/>
    <property type="match status" value="1"/>
</dbReference>
<protein>
    <submittedName>
        <fullName evidence="7">Topoisomerase 1-associated factor 1</fullName>
    </submittedName>
</protein>
<evidence type="ECO:0000259" key="6">
    <source>
        <dbReference type="Pfam" id="PF04821"/>
    </source>
</evidence>
<keyword evidence="8" id="KW-1185">Reference proteome</keyword>
<evidence type="ECO:0000313" key="7">
    <source>
        <dbReference type="EMBL" id="KAJ3209527.1"/>
    </source>
</evidence>
<dbReference type="EMBL" id="JADGJW010000935">
    <property type="protein sequence ID" value="KAJ3209527.1"/>
    <property type="molecule type" value="Genomic_DNA"/>
</dbReference>
<dbReference type="GO" id="GO:0000076">
    <property type="term" value="P:DNA replication checkpoint signaling"/>
    <property type="evidence" value="ECO:0007669"/>
    <property type="project" value="TreeGrafter"/>
</dbReference>
<feature type="region of interest" description="Disordered" evidence="5">
    <location>
        <begin position="1127"/>
        <end position="1159"/>
    </location>
</feature>
<dbReference type="GO" id="GO:0003677">
    <property type="term" value="F:DNA binding"/>
    <property type="evidence" value="ECO:0007669"/>
    <property type="project" value="TreeGrafter"/>
</dbReference>
<evidence type="ECO:0000256" key="4">
    <source>
        <dbReference type="ARBA" id="ARBA00023306"/>
    </source>
</evidence>
<keyword evidence="3" id="KW-0539">Nucleus</keyword>
<gene>
    <name evidence="7" type="primary">TOF1</name>
    <name evidence="7" type="ORF">HK099_008484</name>
</gene>